<dbReference type="KEGG" id="psuf:A1sIA56_03635"/>
<dbReference type="AlphaFoldDB" id="A0A249KGR5"/>
<dbReference type="RefSeq" id="WP_095673595.1">
    <property type="nucleotide sequence ID" value="NZ_CP016773.1"/>
</dbReference>
<protein>
    <submittedName>
        <fullName evidence="1">LemA family protein</fullName>
    </submittedName>
</protein>
<dbReference type="InterPro" id="IPR023353">
    <property type="entry name" value="LemA-like_dom_sf"/>
</dbReference>
<evidence type="ECO:0000313" key="1">
    <source>
        <dbReference type="EMBL" id="ASY16003.1"/>
    </source>
</evidence>
<accession>A0A249KGR5</accession>
<dbReference type="OrthoDB" id="3214694at2"/>
<dbReference type="SUPFAM" id="SSF140478">
    <property type="entry name" value="LemA-like"/>
    <property type="match status" value="1"/>
</dbReference>
<dbReference type="EMBL" id="CP016773">
    <property type="protein sequence ID" value="ASY16003.1"/>
    <property type="molecule type" value="Genomic_DNA"/>
</dbReference>
<sequence>MSRYILGALFLTFIAWYLSYSATRLDRLHNRVETSWANLDGLLQRRAAVAIEIARSEISDPASSLLLTFAAHQAREASVRDRSQAETGLTGALGILLETSTDISGANEQDLIRELKDLTEKIKMAVAMHVDAVNRTQMVRKKWFIRFFRLAGHAPEPVTYEFEGDVL</sequence>
<proteinExistence type="predicted"/>
<organism evidence="1 2">
    <name type="scientific">Candidatus Planktophila sulfonica</name>
    <dbReference type="NCBI Taxonomy" id="1884904"/>
    <lineage>
        <taxon>Bacteria</taxon>
        <taxon>Bacillati</taxon>
        <taxon>Actinomycetota</taxon>
        <taxon>Actinomycetes</taxon>
        <taxon>Candidatus Nanopelagicales</taxon>
        <taxon>Candidatus Nanopelagicaceae</taxon>
        <taxon>Candidatus Planktophila</taxon>
    </lineage>
</organism>
<reference evidence="1 2" key="1">
    <citation type="submission" date="2016-07" db="EMBL/GenBank/DDBJ databases">
        <title>High microdiversification within the ubiquitous acI lineage of Actinobacteria.</title>
        <authorList>
            <person name="Neuenschwander S.M."/>
            <person name="Salcher M."/>
            <person name="Ghai R."/>
            <person name="Pernthaler J."/>
        </authorList>
    </citation>
    <scope>NUCLEOTIDE SEQUENCE [LARGE SCALE GENOMIC DNA]</scope>
    <source>
        <strain evidence="1">MMS-IA-56</strain>
    </source>
</reference>
<keyword evidence="2" id="KW-1185">Reference proteome</keyword>
<evidence type="ECO:0000313" key="2">
    <source>
        <dbReference type="Proteomes" id="UP000217215"/>
    </source>
</evidence>
<name>A0A249KGR5_9ACTN</name>
<gene>
    <name evidence="1" type="ORF">A1sIA56_03635</name>
</gene>
<dbReference type="Gene3D" id="1.20.1440.20">
    <property type="entry name" value="LemA-like domain"/>
    <property type="match status" value="1"/>
</dbReference>
<dbReference type="Proteomes" id="UP000217215">
    <property type="component" value="Chromosome"/>
</dbReference>